<dbReference type="Pfam" id="PF03372">
    <property type="entry name" value="Exo_endo_phos"/>
    <property type="match status" value="1"/>
</dbReference>
<dbReference type="RefSeq" id="WP_005524148.1">
    <property type="nucleotide sequence ID" value="NZ_CAUSZY010000001.1"/>
</dbReference>
<keyword evidence="3 9" id="KW-0378">Hydrolase</keyword>
<dbReference type="PANTHER" id="PTHR43250">
    <property type="entry name" value="EXODEOXYRIBONUCLEASE III"/>
    <property type="match status" value="1"/>
</dbReference>
<dbReference type="GO" id="GO:0006281">
    <property type="term" value="P:DNA repair"/>
    <property type="evidence" value="ECO:0007669"/>
    <property type="project" value="InterPro"/>
</dbReference>
<dbReference type="GO" id="GO:0046872">
    <property type="term" value="F:metal ion binding"/>
    <property type="evidence" value="ECO:0007669"/>
    <property type="project" value="UniProtKB-KW"/>
</dbReference>
<dbReference type="PROSITE" id="PS51435">
    <property type="entry name" value="AP_NUCLEASE_F1_4"/>
    <property type="match status" value="1"/>
</dbReference>
<evidence type="ECO:0000313" key="10">
    <source>
        <dbReference type="Proteomes" id="UP000249886"/>
    </source>
</evidence>
<dbReference type="InterPro" id="IPR037493">
    <property type="entry name" value="ExoIII-like"/>
</dbReference>
<feature type="domain" description="Endonuclease/exonuclease/phosphatase" evidence="8">
    <location>
        <begin position="5"/>
        <end position="291"/>
    </location>
</feature>
<gene>
    <name evidence="9" type="primary">exoA</name>
    <name evidence="9" type="ORF">NCTC10254_00311</name>
</gene>
<feature type="active site" evidence="5">
    <location>
        <position position="118"/>
    </location>
</feature>
<protein>
    <submittedName>
        <fullName evidence="9">Putative exodeoxyribonuclease</fullName>
        <ecNumber evidence="9">3.1.11.2</ecNumber>
    </submittedName>
</protein>
<comment type="similarity">
    <text evidence="1">Belongs to the DNA repair enzymes AP/ExoA family.</text>
</comment>
<feature type="active site" description="Proton donor/acceptor" evidence="5">
    <location>
        <position position="158"/>
    </location>
</feature>
<dbReference type="SUPFAM" id="SSF56219">
    <property type="entry name" value="DNase I-like"/>
    <property type="match status" value="1"/>
</dbReference>
<dbReference type="GO" id="GO:0008311">
    <property type="term" value="F:double-stranded DNA 3'-5' DNA exonuclease activity"/>
    <property type="evidence" value="ECO:0007669"/>
    <property type="project" value="UniProtKB-EC"/>
</dbReference>
<evidence type="ECO:0000256" key="2">
    <source>
        <dbReference type="ARBA" id="ARBA00022723"/>
    </source>
</evidence>
<keyword evidence="2 6" id="KW-0479">Metal-binding</keyword>
<dbReference type="AlphaFoldDB" id="A0A6H9XGW7"/>
<evidence type="ECO:0000256" key="1">
    <source>
        <dbReference type="ARBA" id="ARBA00007092"/>
    </source>
</evidence>
<feature type="active site" description="Proton acceptor" evidence="5">
    <location>
        <position position="291"/>
    </location>
</feature>
<evidence type="ECO:0000259" key="8">
    <source>
        <dbReference type="Pfam" id="PF03372"/>
    </source>
</evidence>
<name>A0A6H9XGW7_9CORY</name>
<feature type="binding site" evidence="6">
    <location>
        <position position="41"/>
    </location>
    <ligand>
        <name>Mg(2+)</name>
        <dbReference type="ChEBI" id="CHEBI:18420"/>
        <label>1</label>
    </ligand>
</feature>
<organism evidence="9 10">
    <name type="scientific">Corynebacterium matruchotii</name>
    <dbReference type="NCBI Taxonomy" id="43768"/>
    <lineage>
        <taxon>Bacteria</taxon>
        <taxon>Bacillati</taxon>
        <taxon>Actinomycetota</taxon>
        <taxon>Actinomycetes</taxon>
        <taxon>Mycobacteriales</taxon>
        <taxon>Corynebacteriaceae</taxon>
        <taxon>Corynebacterium</taxon>
    </lineage>
</organism>
<feature type="binding site" evidence="6">
    <location>
        <position position="290"/>
    </location>
    <ligand>
        <name>Mg(2+)</name>
        <dbReference type="ChEBI" id="CHEBI:18420"/>
        <label>1</label>
    </ligand>
</feature>
<evidence type="ECO:0000256" key="5">
    <source>
        <dbReference type="PIRSR" id="PIRSR604808-1"/>
    </source>
</evidence>
<dbReference type="Proteomes" id="UP000249886">
    <property type="component" value="Unassembled WGS sequence"/>
</dbReference>
<evidence type="ECO:0000256" key="7">
    <source>
        <dbReference type="PIRSR" id="PIRSR604808-3"/>
    </source>
</evidence>
<dbReference type="EC" id="3.1.11.2" evidence="9"/>
<evidence type="ECO:0000256" key="4">
    <source>
        <dbReference type="ARBA" id="ARBA00022842"/>
    </source>
</evidence>
<dbReference type="GeneID" id="84573239"/>
<dbReference type="InterPro" id="IPR005135">
    <property type="entry name" value="Endo/exonuclease/phosphatase"/>
</dbReference>
<feature type="binding site" evidence="6">
    <location>
        <position position="291"/>
    </location>
    <ligand>
        <name>Mg(2+)</name>
        <dbReference type="ChEBI" id="CHEBI:18420"/>
        <label>1</label>
    </ligand>
</feature>
<dbReference type="Gene3D" id="3.60.10.10">
    <property type="entry name" value="Endonuclease/exonuclease/phosphatase"/>
    <property type="match status" value="1"/>
</dbReference>
<sequence>MQITTINVNGIRAATKIRSSTNRGFLPWLFDVAPDVVLLQETRATDAESRTALAPALDAGWHFYSAPSIRKGHAGVGILSRRELIDVRVGLAGFEDVGRYIQGTYPDDGDDVIIASLYLPVGGAGSEKQDEKYEFLDAFDQVISDTEIQNSHMVIGGDWNICHREQDLKNYQANRKNSGCLPDERAFMDHMFGTYPDSQSQVVGAGEWYGAVNYRSKKRRQAPKTPQWYDVARRLHPDDAPYTWWTYRGRAFGNDAGWRIDYQAATKSMFERATTMRVDKAVDHAARWSDHAPLTVWYQ</sequence>
<evidence type="ECO:0000256" key="6">
    <source>
        <dbReference type="PIRSR" id="PIRSR604808-2"/>
    </source>
</evidence>
<reference evidence="9 10" key="1">
    <citation type="submission" date="2018-06" db="EMBL/GenBank/DDBJ databases">
        <authorList>
            <consortium name="Pathogen Informatics"/>
            <person name="Doyle S."/>
        </authorList>
    </citation>
    <scope>NUCLEOTIDE SEQUENCE [LARGE SCALE GENOMIC DNA]</scope>
    <source>
        <strain evidence="9 10">NCTC10254</strain>
    </source>
</reference>
<keyword evidence="6" id="KW-0464">Manganese</keyword>
<dbReference type="InterPro" id="IPR004808">
    <property type="entry name" value="AP_endonuc_1"/>
</dbReference>
<dbReference type="PANTHER" id="PTHR43250:SF2">
    <property type="entry name" value="EXODEOXYRIBONUCLEASE III"/>
    <property type="match status" value="1"/>
</dbReference>
<feature type="site" description="Important for catalytic activity" evidence="7">
    <location>
        <position position="261"/>
    </location>
</feature>
<feature type="binding site" evidence="6">
    <location>
        <position position="160"/>
    </location>
    <ligand>
        <name>Mg(2+)</name>
        <dbReference type="ChEBI" id="CHEBI:18420"/>
        <label>1</label>
    </ligand>
</feature>
<comment type="caution">
    <text evidence="9">The sequence shown here is derived from an EMBL/GenBank/DDBJ whole genome shotgun (WGS) entry which is preliminary data.</text>
</comment>
<comment type="cofactor">
    <cofactor evidence="6">
        <name>Mg(2+)</name>
        <dbReference type="ChEBI" id="CHEBI:18420"/>
    </cofactor>
    <cofactor evidence="6">
        <name>Mn(2+)</name>
        <dbReference type="ChEBI" id="CHEBI:29035"/>
    </cofactor>
    <text evidence="6">Probably binds two magnesium or manganese ions per subunit.</text>
</comment>
<dbReference type="EMBL" id="UARK01000001">
    <property type="protein sequence ID" value="SPW23947.1"/>
    <property type="molecule type" value="Genomic_DNA"/>
</dbReference>
<feature type="binding site" evidence="6">
    <location>
        <position position="158"/>
    </location>
    <ligand>
        <name>Mg(2+)</name>
        <dbReference type="ChEBI" id="CHEBI:18420"/>
        <label>1</label>
    </ligand>
</feature>
<feature type="site" description="Transition state stabilizer" evidence="7">
    <location>
        <position position="160"/>
    </location>
</feature>
<evidence type="ECO:0000313" key="9">
    <source>
        <dbReference type="EMBL" id="SPW23947.1"/>
    </source>
</evidence>
<feature type="binding site" evidence="6">
    <location>
        <position position="7"/>
    </location>
    <ligand>
        <name>Mg(2+)</name>
        <dbReference type="ChEBI" id="CHEBI:18420"/>
        <label>1</label>
    </ligand>
</feature>
<keyword evidence="4 6" id="KW-0460">Magnesium</keyword>
<accession>A0A6H9XGW7</accession>
<proteinExistence type="inferred from homology"/>
<feature type="site" description="Interaction with DNA substrate" evidence="7">
    <location>
        <position position="291"/>
    </location>
</feature>
<evidence type="ECO:0000256" key="3">
    <source>
        <dbReference type="ARBA" id="ARBA00022801"/>
    </source>
</evidence>
<dbReference type="InterPro" id="IPR036691">
    <property type="entry name" value="Endo/exonu/phosph_ase_sf"/>
</dbReference>
<dbReference type="NCBIfam" id="TIGR00633">
    <property type="entry name" value="xth"/>
    <property type="match status" value="1"/>
</dbReference>